<dbReference type="Proteomes" id="UP001652431">
    <property type="component" value="Unassembled WGS sequence"/>
</dbReference>
<organism evidence="1 2">
    <name type="scientific">Dorea acetigenes</name>
    <dbReference type="NCBI Taxonomy" id="2981787"/>
    <lineage>
        <taxon>Bacteria</taxon>
        <taxon>Bacillati</taxon>
        <taxon>Bacillota</taxon>
        <taxon>Clostridia</taxon>
        <taxon>Lachnospirales</taxon>
        <taxon>Lachnospiraceae</taxon>
        <taxon>Dorea</taxon>
    </lineage>
</organism>
<name>A0ABT2RQU9_9FIRM</name>
<evidence type="ECO:0000313" key="2">
    <source>
        <dbReference type="Proteomes" id="UP001652431"/>
    </source>
</evidence>
<evidence type="ECO:0008006" key="3">
    <source>
        <dbReference type="Google" id="ProtNLM"/>
    </source>
</evidence>
<keyword evidence="2" id="KW-1185">Reference proteome</keyword>
<sequence>MNRPYIFCHMMTSLDGKIMGKYMETPVSFALQSAKVKDGGSVWLRYLVKGKE</sequence>
<gene>
    <name evidence="1" type="ORF">OCV99_14785</name>
</gene>
<protein>
    <recommendedName>
        <fullName evidence="3">Riboflavin biosynthesis protein RibD</fullName>
    </recommendedName>
</protein>
<reference evidence="1 2" key="1">
    <citation type="journal article" date="2021" name="ISME Commun">
        <title>Automated analysis of genomic sequences facilitates high-throughput and comprehensive description of bacteria.</title>
        <authorList>
            <person name="Hitch T.C.A."/>
        </authorList>
    </citation>
    <scope>NUCLEOTIDE SEQUENCE [LARGE SCALE GENOMIC DNA]</scope>
    <source>
        <strain evidence="1 2">Sanger_03</strain>
    </source>
</reference>
<evidence type="ECO:0000313" key="1">
    <source>
        <dbReference type="EMBL" id="MCU6687772.1"/>
    </source>
</evidence>
<proteinExistence type="predicted"/>
<accession>A0ABT2RQU9</accession>
<comment type="caution">
    <text evidence="1">The sequence shown here is derived from an EMBL/GenBank/DDBJ whole genome shotgun (WGS) entry which is preliminary data.</text>
</comment>
<dbReference type="EMBL" id="JAOQJU010000026">
    <property type="protein sequence ID" value="MCU6687772.1"/>
    <property type="molecule type" value="Genomic_DNA"/>
</dbReference>
<dbReference type="RefSeq" id="WP_227191748.1">
    <property type="nucleotide sequence ID" value="NZ_JAOQJU010000026.1"/>
</dbReference>